<keyword evidence="5 6" id="KW-0472">Membrane</keyword>
<feature type="transmembrane region" description="Helical" evidence="6">
    <location>
        <begin position="238"/>
        <end position="257"/>
    </location>
</feature>
<keyword evidence="4 6" id="KW-1133">Transmembrane helix</keyword>
<keyword evidence="3 6" id="KW-0812">Transmembrane</keyword>
<keyword evidence="8" id="KW-1185">Reference proteome</keyword>
<evidence type="ECO:0000313" key="8">
    <source>
        <dbReference type="Proteomes" id="UP001159405"/>
    </source>
</evidence>
<dbReference type="PANTHER" id="PTHR10383:SF9">
    <property type="entry name" value="SERINE INCORPORATOR, ISOFORM F"/>
    <property type="match status" value="1"/>
</dbReference>
<comment type="similarity">
    <text evidence="2">Belongs to the TDE1 family.</text>
</comment>
<evidence type="ECO:0000256" key="4">
    <source>
        <dbReference type="ARBA" id="ARBA00022989"/>
    </source>
</evidence>
<feature type="transmembrane region" description="Helical" evidence="6">
    <location>
        <begin position="70"/>
        <end position="90"/>
    </location>
</feature>
<dbReference type="InterPro" id="IPR005016">
    <property type="entry name" value="TDE1/TMS"/>
</dbReference>
<comment type="caution">
    <text evidence="7">The sequence shown here is derived from an EMBL/GenBank/DDBJ whole genome shotgun (WGS) entry which is preliminary data.</text>
</comment>
<dbReference type="Proteomes" id="UP001159405">
    <property type="component" value="Unassembled WGS sequence"/>
</dbReference>
<feature type="transmembrane region" description="Helical" evidence="6">
    <location>
        <begin position="132"/>
        <end position="151"/>
    </location>
</feature>
<name>A0ABN8PN35_9CNID</name>
<feature type="transmembrane region" description="Helical" evidence="6">
    <location>
        <begin position="277"/>
        <end position="296"/>
    </location>
</feature>
<evidence type="ECO:0000313" key="7">
    <source>
        <dbReference type="EMBL" id="CAH3147213.1"/>
    </source>
</evidence>
<evidence type="ECO:0008006" key="9">
    <source>
        <dbReference type="Google" id="ProtNLM"/>
    </source>
</evidence>
<evidence type="ECO:0000256" key="2">
    <source>
        <dbReference type="ARBA" id="ARBA00006665"/>
    </source>
</evidence>
<feature type="transmembrane region" description="Helical" evidence="6">
    <location>
        <begin position="171"/>
        <end position="196"/>
    </location>
</feature>
<evidence type="ECO:0000256" key="3">
    <source>
        <dbReference type="ARBA" id="ARBA00022692"/>
    </source>
</evidence>
<protein>
    <recommendedName>
        <fullName evidence="9">Serine incorporator 1</fullName>
    </recommendedName>
</protein>
<sequence>MAICSVPTVKPKHGRLIYIGFILFGVLLSMLTFLPGFRRFFVVHSHFCSRNTSQGKCDALVGHILLYRCYIGMMLFFLILALVNCQLAAFTTLSPWLENGLWFVKFHLFCLSILVAFFIPEGHLSNAVMHTGWIGSFIIMIIQLVLIIDLAKYLNTCWVEKMELSTNPNRLYISLLLLTSLLYTLSVSFVVYFYAIYTTSLQDCKTNLVFFTVIVLLCLIASLLSIHPKVRETGLLQAGIVTSYSIYLAWTCMQHYPYSTCNPSWKVLFATEFNFHIQLNMIIDLCTTFLVLVYGVKRVPSDEHLFTTVNLTDFHIFRAQSDNQEGTENDEQPLLVSAYLMYYLFLILICLHLLMTVSNFYTPEGIVGTEDEVVVSEYKLIDMDEYVKSLSQWVASCLKMILCVVFLLMYIWTILAPVIFSYMQNDSM</sequence>
<feature type="transmembrane region" description="Helical" evidence="6">
    <location>
        <begin position="16"/>
        <end position="37"/>
    </location>
</feature>
<evidence type="ECO:0000256" key="1">
    <source>
        <dbReference type="ARBA" id="ARBA00004141"/>
    </source>
</evidence>
<comment type="subcellular location">
    <subcellularLocation>
        <location evidence="1">Membrane</location>
        <topology evidence="1">Multi-pass membrane protein</topology>
    </subcellularLocation>
</comment>
<gene>
    <name evidence="7" type="ORF">PLOB_00046017</name>
</gene>
<feature type="transmembrane region" description="Helical" evidence="6">
    <location>
        <begin position="340"/>
        <end position="361"/>
    </location>
</feature>
<accession>A0ABN8PN35</accession>
<dbReference type="PANTHER" id="PTHR10383">
    <property type="entry name" value="SERINE INCORPORATOR"/>
    <property type="match status" value="1"/>
</dbReference>
<feature type="transmembrane region" description="Helical" evidence="6">
    <location>
        <begin position="102"/>
        <end position="120"/>
    </location>
</feature>
<organism evidence="7 8">
    <name type="scientific">Porites lobata</name>
    <dbReference type="NCBI Taxonomy" id="104759"/>
    <lineage>
        <taxon>Eukaryota</taxon>
        <taxon>Metazoa</taxon>
        <taxon>Cnidaria</taxon>
        <taxon>Anthozoa</taxon>
        <taxon>Hexacorallia</taxon>
        <taxon>Scleractinia</taxon>
        <taxon>Fungiina</taxon>
        <taxon>Poritidae</taxon>
        <taxon>Porites</taxon>
    </lineage>
</organism>
<evidence type="ECO:0000256" key="6">
    <source>
        <dbReference type="SAM" id="Phobius"/>
    </source>
</evidence>
<proteinExistence type="inferred from homology"/>
<reference evidence="7 8" key="1">
    <citation type="submission" date="2022-05" db="EMBL/GenBank/DDBJ databases">
        <authorList>
            <consortium name="Genoscope - CEA"/>
            <person name="William W."/>
        </authorList>
    </citation>
    <scope>NUCLEOTIDE SEQUENCE [LARGE SCALE GENOMIC DNA]</scope>
</reference>
<evidence type="ECO:0000256" key="5">
    <source>
        <dbReference type="ARBA" id="ARBA00023136"/>
    </source>
</evidence>
<feature type="transmembrane region" description="Helical" evidence="6">
    <location>
        <begin position="393"/>
        <end position="420"/>
    </location>
</feature>
<feature type="transmembrane region" description="Helical" evidence="6">
    <location>
        <begin position="208"/>
        <end position="226"/>
    </location>
</feature>
<dbReference type="EMBL" id="CALNXK010000080">
    <property type="protein sequence ID" value="CAH3147213.1"/>
    <property type="molecule type" value="Genomic_DNA"/>
</dbReference>
<dbReference type="Pfam" id="PF03348">
    <property type="entry name" value="Serinc"/>
    <property type="match status" value="1"/>
</dbReference>